<evidence type="ECO:0008006" key="3">
    <source>
        <dbReference type="Google" id="ProtNLM"/>
    </source>
</evidence>
<name>A0A178N1I5_9PROT</name>
<dbReference type="Gene3D" id="1.10.3680.10">
    <property type="entry name" value="TerB-like"/>
    <property type="match status" value="1"/>
</dbReference>
<dbReference type="AlphaFoldDB" id="A0A178N1I5"/>
<accession>A0A178N1I5</accession>
<comment type="caution">
    <text evidence="1">The sequence shown here is derived from an EMBL/GenBank/DDBJ whole genome shotgun (WGS) entry which is preliminary data.</text>
</comment>
<organism evidence="1 2">
    <name type="scientific">Magnetospirillum moscoviense</name>
    <dbReference type="NCBI Taxonomy" id="1437059"/>
    <lineage>
        <taxon>Bacteria</taxon>
        <taxon>Pseudomonadati</taxon>
        <taxon>Pseudomonadota</taxon>
        <taxon>Alphaproteobacteria</taxon>
        <taxon>Rhodospirillales</taxon>
        <taxon>Rhodospirillaceae</taxon>
        <taxon>Magnetospirillum</taxon>
    </lineage>
</organism>
<keyword evidence="2" id="KW-1185">Reference proteome</keyword>
<dbReference type="RefSeq" id="WP_068496593.1">
    <property type="nucleotide sequence ID" value="NZ_LWQU01000016.1"/>
</dbReference>
<sequence>MFAKSLNFPQKKLLIILAYRIMVADYKIRPEESELLNALENELGVEDLLSDEEMRVQPDLSLLDTREARVGTMLKLYAIAHSDADFHESERVKLMDYGRLLGFDDATLERMDRWGRQHTDLVIEAATLANEGGEVVSLDSAKRVIDAI</sequence>
<dbReference type="EMBL" id="LWQU01000016">
    <property type="protein sequence ID" value="OAN66044.1"/>
    <property type="molecule type" value="Genomic_DNA"/>
</dbReference>
<dbReference type="SUPFAM" id="SSF158682">
    <property type="entry name" value="TerB-like"/>
    <property type="match status" value="1"/>
</dbReference>
<reference evidence="1 2" key="1">
    <citation type="submission" date="2016-04" db="EMBL/GenBank/DDBJ databases">
        <title>Draft genome sequence of freshwater magnetotactic bacteria Magnetospirillum marisnigri SP-1 and Magnetospirillum moscoviense BB-1.</title>
        <authorList>
            <person name="Koziaeva V."/>
            <person name="Dziuba M.V."/>
            <person name="Ivanov T.M."/>
            <person name="Kuznetsov B."/>
            <person name="Grouzdev D.S."/>
        </authorList>
    </citation>
    <scope>NUCLEOTIDE SEQUENCE [LARGE SCALE GENOMIC DNA]</scope>
    <source>
        <strain evidence="1 2">BB-1</strain>
    </source>
</reference>
<evidence type="ECO:0000313" key="2">
    <source>
        <dbReference type="Proteomes" id="UP000078543"/>
    </source>
</evidence>
<dbReference type="Proteomes" id="UP000078543">
    <property type="component" value="Unassembled WGS sequence"/>
</dbReference>
<proteinExistence type="predicted"/>
<dbReference type="OrthoDB" id="9782583at2"/>
<dbReference type="InterPro" id="IPR029024">
    <property type="entry name" value="TerB-like"/>
</dbReference>
<gene>
    <name evidence="1" type="ORF">A6A05_18610</name>
</gene>
<evidence type="ECO:0000313" key="1">
    <source>
        <dbReference type="EMBL" id="OAN66044.1"/>
    </source>
</evidence>
<dbReference type="STRING" id="1437059.A6A05_18610"/>
<protein>
    <recommendedName>
        <fullName evidence="3">Co-chaperone DjlA N-terminal domain-containing protein</fullName>
    </recommendedName>
</protein>